<feature type="region of interest" description="Disordered" evidence="1">
    <location>
        <begin position="54"/>
        <end position="84"/>
    </location>
</feature>
<reference evidence="4 5" key="1">
    <citation type="journal article" date="2013" name="Fungal Biol.">
        <title>Analysis of microsatellite markers in the genome of the plant pathogen Ceratocystis fimbriata.</title>
        <authorList>
            <person name="Simpson M.C."/>
            <person name="Wilken P.M."/>
            <person name="Coetzee M.P."/>
            <person name="Wingfield M.J."/>
            <person name="Wingfield B.D."/>
        </authorList>
    </citation>
    <scope>NUCLEOTIDE SEQUENCE [LARGE SCALE GENOMIC DNA]</scope>
    <source>
        <strain evidence="4 5">CBS 114723</strain>
    </source>
</reference>
<comment type="caution">
    <text evidence="4">The sequence shown here is derived from an EMBL/GenBank/DDBJ whole genome shotgun (WGS) entry which is preliminary data.</text>
</comment>
<feature type="domain" description="PX-associated" evidence="3">
    <location>
        <begin position="12"/>
        <end position="155"/>
    </location>
</feature>
<feature type="compositionally biased region" description="Pro residues" evidence="1">
    <location>
        <begin position="665"/>
        <end position="677"/>
    </location>
</feature>
<dbReference type="OrthoDB" id="2117459at2759"/>
<dbReference type="InterPro" id="IPR047168">
    <property type="entry name" value="LEC1-like"/>
</dbReference>
<dbReference type="Pfam" id="PF12828">
    <property type="entry name" value="PXB"/>
    <property type="match status" value="1"/>
</dbReference>
<evidence type="ECO:0000313" key="5">
    <source>
        <dbReference type="Proteomes" id="UP000222788"/>
    </source>
</evidence>
<dbReference type="STRING" id="1035309.A0A2C5X3U3"/>
<sequence length="706" mass="77782">MTSTHKSKDALALTDEQLHALFYVLVHNETYSEISAFSDPKAIATAGYPFKFEDGDDEDTKTGLSDENEDSVVDSTQSYNSRPSSDPLLQMLSVTFVLPIPGLKDLPPTFWSKCVQGIVSKFGQAELSESYDQGAMGSRRTLSTAASAVIEAFARGYLSGLRKVEHSTSTPADCSTTEEKKAAHVAKLAQDWNQVMEEVVYGDFIDRACKILGESSEIEESIPFLGGAVEYAIIHLATFFHQAFIVSPEGPFVIELLEAGNKLIPYAMIRQILRVGNAATMVSGMARLLLSKLSLGSVSNWLGLTQGAEEGMNLLQKIISTVMLWDCSEANTTIATLEKSSGLSEFHVQAIKDFMEAPREVHNAVRQNSIDKSISIIKAILESQDAEALSREGLSDEQNEICMQLYGARLMVRDRENIVSILCKQTPDLVTEAVRDAILAYDPIIRDLHSKIDLSNHLSAVEAFVSDFLATCSLKKEGSQTTVDDFIELFKRHKNALYQWLHDAISKCEPVCEVYKDYLKNIVPEFREKSSTDGIVSHRLSKIHGLIDQMFSELSDSDKKDTISVLDEYVDYLVTISDPNLHMSKTRKRLAVQIIDSMGGPATCMASWQALVNQSKITPATPEGPVRTGRDVFHKPMSRRKKANDNSSSSSSRESSATSSSSSTSPPPANLPLAFPPEPNTDGLMILFGPKFKELLQKEAMNCVKV</sequence>
<keyword evidence="5" id="KW-1185">Reference proteome</keyword>
<dbReference type="Proteomes" id="UP000222788">
    <property type="component" value="Unassembled WGS sequence"/>
</dbReference>
<dbReference type="PANTHER" id="PTHR47185:SF2">
    <property type="entry name" value="FUNGAL PROTEIN"/>
    <property type="match status" value="1"/>
</dbReference>
<evidence type="ECO:0000256" key="1">
    <source>
        <dbReference type="SAM" id="MobiDB-lite"/>
    </source>
</evidence>
<feature type="compositionally biased region" description="Low complexity" evidence="1">
    <location>
        <begin position="647"/>
        <end position="664"/>
    </location>
</feature>
<organism evidence="4 5">
    <name type="scientific">Ceratocystis fimbriata CBS 114723</name>
    <dbReference type="NCBI Taxonomy" id="1035309"/>
    <lineage>
        <taxon>Eukaryota</taxon>
        <taxon>Fungi</taxon>
        <taxon>Dikarya</taxon>
        <taxon>Ascomycota</taxon>
        <taxon>Pezizomycotina</taxon>
        <taxon>Sordariomycetes</taxon>
        <taxon>Hypocreomycetidae</taxon>
        <taxon>Microascales</taxon>
        <taxon>Ceratocystidaceae</taxon>
        <taxon>Ceratocystis</taxon>
    </lineage>
</organism>
<feature type="domain" description="PX" evidence="2">
    <location>
        <begin position="208"/>
        <end position="395"/>
    </location>
</feature>
<accession>A0A2C5X3U3</accession>
<protein>
    <submittedName>
        <fullName evidence="4">Uncharacterized protein</fullName>
    </submittedName>
</protein>
<dbReference type="AlphaFoldDB" id="A0A2C5X3U3"/>
<dbReference type="EMBL" id="APWK03000059">
    <property type="protein sequence ID" value="PHH52660.1"/>
    <property type="molecule type" value="Genomic_DNA"/>
</dbReference>
<feature type="region of interest" description="Disordered" evidence="1">
    <location>
        <begin position="618"/>
        <end position="677"/>
    </location>
</feature>
<proteinExistence type="predicted"/>
<dbReference type="Pfam" id="PF12825">
    <property type="entry name" value="DUF3818"/>
    <property type="match status" value="2"/>
</dbReference>
<evidence type="ECO:0000259" key="3">
    <source>
        <dbReference type="Pfam" id="PF12828"/>
    </source>
</evidence>
<name>A0A2C5X3U3_9PEZI</name>
<dbReference type="GO" id="GO:0035091">
    <property type="term" value="F:phosphatidylinositol binding"/>
    <property type="evidence" value="ECO:0007669"/>
    <property type="project" value="TreeGrafter"/>
</dbReference>
<evidence type="ECO:0000313" key="4">
    <source>
        <dbReference type="EMBL" id="PHH52660.1"/>
    </source>
</evidence>
<evidence type="ECO:0000259" key="2">
    <source>
        <dbReference type="Pfam" id="PF12825"/>
    </source>
</evidence>
<feature type="compositionally biased region" description="Polar residues" evidence="1">
    <location>
        <begin position="73"/>
        <end position="84"/>
    </location>
</feature>
<dbReference type="PANTHER" id="PTHR47185">
    <property type="entry name" value="PX DOMAIN-CONTAINING PROTEIN YPR097W"/>
    <property type="match status" value="1"/>
</dbReference>
<feature type="domain" description="PX" evidence="2">
    <location>
        <begin position="403"/>
        <end position="523"/>
    </location>
</feature>
<dbReference type="InterPro" id="IPR024554">
    <property type="entry name" value="LEC1-like_C"/>
</dbReference>
<gene>
    <name evidence="4" type="ORF">CFIMG_001929RA</name>
</gene>
<reference evidence="4 5" key="2">
    <citation type="journal article" date="2013" name="IMA Fungus">
        <title>IMA Genome-F 1: Ceratocystis fimbriata: Draft nuclear genome sequence for the plant pathogen, Ceratocystis fimbriata.</title>
        <authorList>
            <person name="Wilken P.M."/>
            <person name="Steenkamp E.T."/>
            <person name="Wingfield M.J."/>
            <person name="de Beer Z.W."/>
            <person name="Wingfield B.D."/>
        </authorList>
    </citation>
    <scope>NUCLEOTIDE SEQUENCE [LARGE SCALE GENOMIC DNA]</scope>
    <source>
        <strain evidence="4 5">CBS 114723</strain>
    </source>
</reference>
<dbReference type="InterPro" id="IPR024555">
    <property type="entry name" value="PX-associated"/>
</dbReference>